<feature type="domain" description="Glycoside hydrolase family 19 catalytic" evidence="6">
    <location>
        <begin position="163"/>
        <end position="354"/>
    </location>
</feature>
<dbReference type="GO" id="GO:0050832">
    <property type="term" value="P:defense response to fungus"/>
    <property type="evidence" value="ECO:0007669"/>
    <property type="project" value="UniProtKB-ARBA"/>
</dbReference>
<dbReference type="EMBL" id="MPPL01000001">
    <property type="protein sequence ID" value="OKS85507.1"/>
    <property type="molecule type" value="Genomic_DNA"/>
</dbReference>
<keyword evidence="5" id="KW-0472">Membrane</keyword>
<dbReference type="PIRSF" id="PIRSF001060">
    <property type="entry name" value="Endochitinase"/>
    <property type="match status" value="1"/>
</dbReference>
<evidence type="ECO:0000256" key="1">
    <source>
        <dbReference type="ARBA" id="ARBA00022821"/>
    </source>
</evidence>
<reference evidence="7 8" key="1">
    <citation type="submission" date="2016-11" db="EMBL/GenBank/DDBJ databases">
        <title>Whole Genome Sequencing of Mucilaginibacter polytrichastri RG4-7(T) isolated from the moss sample.</title>
        <authorList>
            <person name="Li Y."/>
        </authorList>
    </citation>
    <scope>NUCLEOTIDE SEQUENCE [LARGE SCALE GENOMIC DNA]</scope>
    <source>
        <strain evidence="7 8">RG4-7</strain>
    </source>
</reference>
<proteinExistence type="predicted"/>
<dbReference type="AlphaFoldDB" id="A0A1Q5ZUR8"/>
<dbReference type="Gene3D" id="1.10.530.10">
    <property type="match status" value="2"/>
</dbReference>
<dbReference type="InterPro" id="IPR023346">
    <property type="entry name" value="Lysozyme-like_dom_sf"/>
</dbReference>
<evidence type="ECO:0000313" key="7">
    <source>
        <dbReference type="EMBL" id="OKS85507.1"/>
    </source>
</evidence>
<keyword evidence="5" id="KW-0812">Transmembrane</keyword>
<organism evidence="7 8">
    <name type="scientific">Mucilaginibacter polytrichastri</name>
    <dbReference type="NCBI Taxonomy" id="1302689"/>
    <lineage>
        <taxon>Bacteria</taxon>
        <taxon>Pseudomonadati</taxon>
        <taxon>Bacteroidota</taxon>
        <taxon>Sphingobacteriia</taxon>
        <taxon>Sphingobacteriales</taxon>
        <taxon>Sphingobacteriaceae</taxon>
        <taxon>Mucilaginibacter</taxon>
    </lineage>
</organism>
<comment type="caution">
    <text evidence="7">The sequence shown here is derived from an EMBL/GenBank/DDBJ whole genome shotgun (WGS) entry which is preliminary data.</text>
</comment>
<keyword evidence="2 4" id="KW-1015">Disulfide bond</keyword>
<feature type="disulfide bond" evidence="4">
    <location>
        <begin position="325"/>
        <end position="357"/>
    </location>
</feature>
<keyword evidence="8" id="KW-1185">Reference proteome</keyword>
<dbReference type="GO" id="GO:0005975">
    <property type="term" value="P:carbohydrate metabolic process"/>
    <property type="evidence" value="ECO:0007669"/>
    <property type="project" value="InterPro"/>
</dbReference>
<keyword evidence="5" id="KW-1133">Transmembrane helix</keyword>
<sequence length="366" mass="40791">MLFLADVNNYLNVYTLNLTPGLPSYLKLLVMKPFALAVKFNSLVIGALLVTIVSCGYTDKKDKASNSAPATVQARPSISTIISEKQFNDLFPQRDKFYSYAAFIKAANELANIKVKVTRRAVSVYQLMRTDKATGKTTTVRQDPDWNEAWAKVKPDSTYTIDYGAFCSEKDIATNKKELAAFFAQIGHETRHGETGAFNDGLMLIHENNTTLPYIAENDEYPPAKGQKYYGRGPLQISYNGNYGYASDCIFGDHKILLNNPALVETDPVIAFKTAIYFWMTPQTKKPSAHDVMAGKWQPNAADIAKGRKPGFGMVINIVNGEIECNHGDNMYNMTDRIGFYQFFLKKLGVTDANCVCSCATMQPYQ</sequence>
<dbReference type="Proteomes" id="UP000186720">
    <property type="component" value="Unassembled WGS sequence"/>
</dbReference>
<dbReference type="InterPro" id="IPR000726">
    <property type="entry name" value="Glyco_hydro_19_cat"/>
</dbReference>
<evidence type="ECO:0000256" key="3">
    <source>
        <dbReference type="PIRSR" id="PIRSR001060-1"/>
    </source>
</evidence>
<evidence type="ECO:0000259" key="6">
    <source>
        <dbReference type="Pfam" id="PF00182"/>
    </source>
</evidence>
<gene>
    <name evidence="7" type="ORF">RG47T_0953</name>
</gene>
<name>A0A1Q5ZUR8_9SPHI</name>
<feature type="active site" description="Proton donor" evidence="3">
    <location>
        <position position="189"/>
    </location>
</feature>
<dbReference type="OrthoDB" id="6018988at2"/>
<keyword evidence="1" id="KW-0611">Plant defense</keyword>
<dbReference type="Pfam" id="PF00182">
    <property type="entry name" value="Glyco_hydro_19"/>
    <property type="match status" value="1"/>
</dbReference>
<feature type="transmembrane region" description="Helical" evidence="5">
    <location>
        <begin position="34"/>
        <end position="57"/>
    </location>
</feature>
<dbReference type="PANTHER" id="PTHR22595">
    <property type="entry name" value="CHITINASE-RELATED"/>
    <property type="match status" value="1"/>
</dbReference>
<dbReference type="GO" id="GO:0016998">
    <property type="term" value="P:cell wall macromolecule catabolic process"/>
    <property type="evidence" value="ECO:0007669"/>
    <property type="project" value="InterPro"/>
</dbReference>
<dbReference type="STRING" id="1302689.RG47T_0953"/>
<evidence type="ECO:0000256" key="4">
    <source>
        <dbReference type="PIRSR" id="PIRSR001060-2"/>
    </source>
</evidence>
<accession>A0A1Q5ZUR8</accession>
<dbReference type="CDD" id="cd00325">
    <property type="entry name" value="chitinase_GH19"/>
    <property type="match status" value="1"/>
</dbReference>
<protein>
    <submittedName>
        <fullName evidence="7">Basic endochitinase</fullName>
    </submittedName>
</protein>
<dbReference type="GO" id="GO:0006032">
    <property type="term" value="P:chitin catabolic process"/>
    <property type="evidence" value="ECO:0007669"/>
    <property type="project" value="InterPro"/>
</dbReference>
<dbReference type="SUPFAM" id="SSF53955">
    <property type="entry name" value="Lysozyme-like"/>
    <property type="match status" value="1"/>
</dbReference>
<evidence type="ECO:0000256" key="5">
    <source>
        <dbReference type="SAM" id="Phobius"/>
    </source>
</evidence>
<dbReference type="InterPro" id="IPR016283">
    <property type="entry name" value="Glyco_hydro_19"/>
</dbReference>
<dbReference type="GO" id="GO:0004568">
    <property type="term" value="F:chitinase activity"/>
    <property type="evidence" value="ECO:0007669"/>
    <property type="project" value="InterPro"/>
</dbReference>
<dbReference type="Gene3D" id="3.30.20.10">
    <property type="entry name" value="Endochitinase, domain 2"/>
    <property type="match status" value="1"/>
</dbReference>
<dbReference type="PANTHER" id="PTHR22595:SF79">
    <property type="entry name" value="CHITINASE 12"/>
    <property type="match status" value="1"/>
</dbReference>
<evidence type="ECO:0000313" key="8">
    <source>
        <dbReference type="Proteomes" id="UP000186720"/>
    </source>
</evidence>
<evidence type="ECO:0000256" key="2">
    <source>
        <dbReference type="ARBA" id="ARBA00023157"/>
    </source>
</evidence>